<evidence type="ECO:0000313" key="1">
    <source>
        <dbReference type="EMBL" id="AHY73792.1"/>
    </source>
</evidence>
<reference evidence="1 2" key="1">
    <citation type="journal article" date="2014" name="Genome Announc.">
        <title>Complete Genome Sequences of Two Escherichia coli O145:H28 Outbreak Strains of Food Origin.</title>
        <authorList>
            <person name="Cooper K.K."/>
            <person name="Mandrell R.E."/>
            <person name="Louie J.W."/>
            <person name="Korlach J."/>
            <person name="Clark T.A."/>
            <person name="Parker C.T."/>
            <person name="Huynh S."/>
            <person name="Chain P.S."/>
            <person name="Ahmed S."/>
            <person name="Carter M.Q."/>
        </authorList>
    </citation>
    <scope>NUCLEOTIDE SEQUENCE [LARGE SCALE GENOMIC DNA]</scope>
    <source>
        <strain evidence="1 2">RM12581</strain>
    </source>
</reference>
<dbReference type="AlphaFoldDB" id="A0ABC8A1H5"/>
<name>A0ABC8A1H5_ECOLR</name>
<evidence type="ECO:0000313" key="2">
    <source>
        <dbReference type="Proteomes" id="UP000025231"/>
    </source>
</evidence>
<dbReference type="Proteomes" id="UP000025231">
    <property type="component" value="Chromosome"/>
</dbReference>
<proteinExistence type="predicted"/>
<gene>
    <name evidence="1" type="ORF">ECRM12581_26310</name>
</gene>
<sequence length="47" mass="5689">MIHLFKTCMITAFILGLTWSAPLRAQDQRYISIRNEPPRFSWRVFYL</sequence>
<organism evidence="1 2">
    <name type="scientific">Escherichia coli O145:H28 (strain RM12581)</name>
    <dbReference type="NCBI Taxonomy" id="1248823"/>
    <lineage>
        <taxon>Bacteria</taxon>
        <taxon>Pseudomonadati</taxon>
        <taxon>Pseudomonadota</taxon>
        <taxon>Gammaproteobacteria</taxon>
        <taxon>Enterobacterales</taxon>
        <taxon>Enterobacteriaceae</taxon>
        <taxon>Escherichia</taxon>
    </lineage>
</organism>
<accession>A0ABC8A1H5</accession>
<dbReference type="EMBL" id="CP007136">
    <property type="protein sequence ID" value="AHY73792.1"/>
    <property type="molecule type" value="Genomic_DNA"/>
</dbReference>
<protein>
    <submittedName>
        <fullName evidence="1">Uncharacterized protein</fullName>
    </submittedName>
</protein>